<name>A0A9P7B6G0_RHOMI</name>
<dbReference type="Proteomes" id="UP000777482">
    <property type="component" value="Unassembled WGS sequence"/>
</dbReference>
<dbReference type="InterPro" id="IPR048519">
    <property type="entry name" value="Gfd2/YDR514C-like_C"/>
</dbReference>
<organism evidence="3 4">
    <name type="scientific">Rhodotorula mucilaginosa</name>
    <name type="common">Yeast</name>
    <name type="synonym">Rhodotorula rubra</name>
    <dbReference type="NCBI Taxonomy" id="5537"/>
    <lineage>
        <taxon>Eukaryota</taxon>
        <taxon>Fungi</taxon>
        <taxon>Dikarya</taxon>
        <taxon>Basidiomycota</taxon>
        <taxon>Pucciniomycotina</taxon>
        <taxon>Microbotryomycetes</taxon>
        <taxon>Sporidiobolales</taxon>
        <taxon>Sporidiobolaceae</taxon>
        <taxon>Rhodotorula</taxon>
    </lineage>
</organism>
<feature type="compositionally biased region" description="Basic and acidic residues" evidence="1">
    <location>
        <begin position="105"/>
        <end position="119"/>
    </location>
</feature>
<proteinExistence type="predicted"/>
<feature type="domain" description="Gfd2/YDR514C-like C-terminal" evidence="2">
    <location>
        <begin position="420"/>
        <end position="610"/>
    </location>
</feature>
<dbReference type="GO" id="GO:0003676">
    <property type="term" value="F:nucleic acid binding"/>
    <property type="evidence" value="ECO:0007669"/>
    <property type="project" value="InterPro"/>
</dbReference>
<dbReference type="InterPro" id="IPR040151">
    <property type="entry name" value="Gfd2/YDR514C-like"/>
</dbReference>
<feature type="compositionally biased region" description="Low complexity" evidence="1">
    <location>
        <begin position="314"/>
        <end position="328"/>
    </location>
</feature>
<dbReference type="PANTHER" id="PTHR28083:SF1">
    <property type="entry name" value="GOOD FOR FULL DBP5 ACTIVITY PROTEIN 2"/>
    <property type="match status" value="1"/>
</dbReference>
<dbReference type="Pfam" id="PF21762">
    <property type="entry name" value="DEDDh_C"/>
    <property type="match status" value="1"/>
</dbReference>
<dbReference type="EMBL" id="PUHQ01000039">
    <property type="protein sequence ID" value="KAG0660963.1"/>
    <property type="molecule type" value="Genomic_DNA"/>
</dbReference>
<keyword evidence="4" id="KW-1185">Reference proteome</keyword>
<dbReference type="AlphaFoldDB" id="A0A9P7B6G0"/>
<reference evidence="3 4" key="1">
    <citation type="submission" date="2020-11" db="EMBL/GenBank/DDBJ databases">
        <title>Kefir isolates.</title>
        <authorList>
            <person name="Marcisauskas S."/>
            <person name="Kim Y."/>
            <person name="Blasche S."/>
        </authorList>
    </citation>
    <scope>NUCLEOTIDE SEQUENCE [LARGE SCALE GENOMIC DNA]</scope>
    <source>
        <strain evidence="3 4">KR</strain>
    </source>
</reference>
<evidence type="ECO:0000313" key="3">
    <source>
        <dbReference type="EMBL" id="KAG0660963.1"/>
    </source>
</evidence>
<dbReference type="SUPFAM" id="SSF53098">
    <property type="entry name" value="Ribonuclease H-like"/>
    <property type="match status" value="1"/>
</dbReference>
<feature type="region of interest" description="Disordered" evidence="1">
    <location>
        <begin position="63"/>
        <end position="125"/>
    </location>
</feature>
<feature type="region of interest" description="Disordered" evidence="1">
    <location>
        <begin position="246"/>
        <end position="351"/>
    </location>
</feature>
<accession>A0A9P7B6G0</accession>
<evidence type="ECO:0000259" key="2">
    <source>
        <dbReference type="Pfam" id="PF21762"/>
    </source>
</evidence>
<dbReference type="GO" id="GO:0005634">
    <property type="term" value="C:nucleus"/>
    <property type="evidence" value="ECO:0007669"/>
    <property type="project" value="TreeGrafter"/>
</dbReference>
<feature type="compositionally biased region" description="Low complexity" evidence="1">
    <location>
        <begin position="259"/>
        <end position="270"/>
    </location>
</feature>
<protein>
    <recommendedName>
        <fullName evidence="2">Gfd2/YDR514C-like C-terminal domain-containing protein</fullName>
    </recommendedName>
</protein>
<dbReference type="InterPro" id="IPR036397">
    <property type="entry name" value="RNaseH_sf"/>
</dbReference>
<comment type="caution">
    <text evidence="3">The sequence shown here is derived from an EMBL/GenBank/DDBJ whole genome shotgun (WGS) entry which is preliminary data.</text>
</comment>
<gene>
    <name evidence="3" type="ORF">C6P46_004236</name>
</gene>
<evidence type="ECO:0000256" key="1">
    <source>
        <dbReference type="SAM" id="MobiDB-lite"/>
    </source>
</evidence>
<sequence>MAHGARDVWGQKQAASCASLCFDARRRNHRLGCSRRAVRRQDCAAESGCALAGASTIARRRSLIAASQQQQQHDSETGALAADSGPHPPGSLSRSFDGPEALDDSDQRPVDDVRGDERGRRRPFQHRLLRQVDGLEAYAASRLTMASRSPWPLAAKDGSVVLYELVNLVGNPTLAVRIRDLVRIERELKADYRLSPERLAETLVAAEVFAINNPQRKMLCFADKAAVRKRLAEDVMERSARRAAAAAAARNENGPVIRTDASTSRAATPTPALPPSQAEPAKQTAGKKRTASTVGVQSPPRVVAPSVRSDAAAPSLVPTSPTPGSTSPPAQPPTKRIRPPLPGPAHSSPAAFGAVAMPPALKQDRALTRPASPNLAAAPTSTFADAEKIATAKHVAGRAFELETLRLAHEAAVRNGAGAFLALDVEAWEFDHDLLLEFGWSILEYVKDEKTGKVTERRETQHVVVKENARRRNRKFAPDARDHFDFGRSITLPQETIFHLLSGLFSALSANQPLFLVFHDPRMDLSALRRLGFDTSRDFQNDLRKLGSFEKTSGGEHGVWIVDTQALFSGWLKRKSQIGLERACKEIELSTQRLHNAGNDARYTLDLFEHMMDRNNTPAPASTLVKFLDDRAAAAAAARQKRLETGAQILKEKSEQKALRASAAT</sequence>
<dbReference type="PANTHER" id="PTHR28083">
    <property type="entry name" value="GOOD FOR FULL DBP5 ACTIVITY PROTEIN 2"/>
    <property type="match status" value="1"/>
</dbReference>
<dbReference type="OrthoDB" id="5953249at2759"/>
<dbReference type="InterPro" id="IPR012337">
    <property type="entry name" value="RNaseH-like_sf"/>
</dbReference>
<dbReference type="Gene3D" id="3.30.420.10">
    <property type="entry name" value="Ribonuclease H-like superfamily/Ribonuclease H"/>
    <property type="match status" value="1"/>
</dbReference>
<evidence type="ECO:0000313" key="4">
    <source>
        <dbReference type="Proteomes" id="UP000777482"/>
    </source>
</evidence>